<dbReference type="Gene3D" id="3.40.50.1010">
    <property type="entry name" value="5'-nuclease"/>
    <property type="match status" value="1"/>
</dbReference>
<reference evidence="4" key="1">
    <citation type="journal article" date="2015" name="Nature">
        <title>Complex archaea that bridge the gap between prokaryotes and eukaryotes.</title>
        <authorList>
            <person name="Spang A."/>
            <person name="Saw J.H."/>
            <person name="Jorgensen S.L."/>
            <person name="Zaremba-Niedzwiedzka K."/>
            <person name="Martijn J."/>
            <person name="Lind A.E."/>
            <person name="van Eijk R."/>
            <person name="Schleper C."/>
            <person name="Guy L."/>
            <person name="Ettema T.J."/>
        </authorList>
    </citation>
    <scope>NUCLEOTIDE SEQUENCE</scope>
</reference>
<dbReference type="SUPFAM" id="SSF88723">
    <property type="entry name" value="PIN domain-like"/>
    <property type="match status" value="1"/>
</dbReference>
<organism evidence="4">
    <name type="scientific">marine sediment metagenome</name>
    <dbReference type="NCBI Taxonomy" id="412755"/>
    <lineage>
        <taxon>unclassified sequences</taxon>
        <taxon>metagenomes</taxon>
        <taxon>ecological metagenomes</taxon>
    </lineage>
</organism>
<sequence length="287" mass="33429">MLLIDADMMAHRQYHAYKKQQLSTELSGQLIETGMLFGTLKTLITLQKRYDPKKIIFLYDDRECFRKQISSEYKSNRGEKPESFLEQIRLTIGVLAFLGMRQIKALNYEADDLIATWVTQRIYDNEKTLIVSTDKDLYCLLNNNVDMLLHNPKQRLFTTQDFKDRFGIDNSSFPIFLALTGDKTDCIMGLKGYGPKTATKLIIESSGNIKTIIKQLNPEDKKLFLFNMRLVALQREIKTSKMLSLVGSDKWPIQNFWLAMDQLKFKSMFLDKNKQMLEVIYENNKSN</sequence>
<dbReference type="CDD" id="cd09859">
    <property type="entry name" value="PIN_53EXO"/>
    <property type="match status" value="1"/>
</dbReference>
<dbReference type="InterPro" id="IPR020046">
    <property type="entry name" value="5-3_exonucl_a-hlix_arch_N"/>
</dbReference>
<dbReference type="InterPro" id="IPR036279">
    <property type="entry name" value="5-3_exonuclease_C_sf"/>
</dbReference>
<evidence type="ECO:0000256" key="2">
    <source>
        <dbReference type="ARBA" id="ARBA00022801"/>
    </source>
</evidence>
<dbReference type="GO" id="GO:0017108">
    <property type="term" value="F:5'-flap endonuclease activity"/>
    <property type="evidence" value="ECO:0007669"/>
    <property type="project" value="InterPro"/>
</dbReference>
<dbReference type="Gene3D" id="1.10.150.20">
    <property type="entry name" value="5' to 3' exonuclease, C-terminal subdomain"/>
    <property type="match status" value="1"/>
</dbReference>
<accession>A0A0F9EE60</accession>
<name>A0A0F9EE60_9ZZZZ</name>
<dbReference type="SUPFAM" id="SSF47807">
    <property type="entry name" value="5' to 3' exonuclease, C-terminal subdomain"/>
    <property type="match status" value="1"/>
</dbReference>
<evidence type="ECO:0000256" key="1">
    <source>
        <dbReference type="ARBA" id="ARBA00022722"/>
    </source>
</evidence>
<dbReference type="InterPro" id="IPR038969">
    <property type="entry name" value="FEN"/>
</dbReference>
<dbReference type="SMART" id="SM00475">
    <property type="entry name" value="53EXOc"/>
    <property type="match status" value="1"/>
</dbReference>
<protein>
    <recommendedName>
        <fullName evidence="3">5'-3' exonuclease domain-containing protein</fullName>
    </recommendedName>
</protein>
<evidence type="ECO:0000313" key="4">
    <source>
        <dbReference type="EMBL" id="KKL64541.1"/>
    </source>
</evidence>
<dbReference type="PANTHER" id="PTHR42646">
    <property type="entry name" value="FLAP ENDONUCLEASE XNI"/>
    <property type="match status" value="1"/>
</dbReference>
<keyword evidence="1" id="KW-0540">Nuclease</keyword>
<gene>
    <name evidence="4" type="ORF">LCGC14_2163960</name>
</gene>
<feature type="domain" description="5'-3' exonuclease" evidence="3">
    <location>
        <begin position="1"/>
        <end position="248"/>
    </location>
</feature>
<dbReference type="GO" id="GO:0033567">
    <property type="term" value="P:DNA replication, Okazaki fragment processing"/>
    <property type="evidence" value="ECO:0007669"/>
    <property type="project" value="InterPro"/>
</dbReference>
<dbReference type="Pfam" id="PF02739">
    <property type="entry name" value="5_3_exonuc_N"/>
    <property type="match status" value="1"/>
</dbReference>
<evidence type="ECO:0000259" key="3">
    <source>
        <dbReference type="SMART" id="SM00475"/>
    </source>
</evidence>
<proteinExistence type="predicted"/>
<comment type="caution">
    <text evidence="4">The sequence shown here is derived from an EMBL/GenBank/DDBJ whole genome shotgun (WGS) entry which is preliminary data.</text>
</comment>
<dbReference type="InterPro" id="IPR029060">
    <property type="entry name" value="PIN-like_dom_sf"/>
</dbReference>
<dbReference type="AlphaFoldDB" id="A0A0F9EE60"/>
<dbReference type="EMBL" id="LAZR01027812">
    <property type="protein sequence ID" value="KKL64541.1"/>
    <property type="molecule type" value="Genomic_DNA"/>
</dbReference>
<dbReference type="PANTHER" id="PTHR42646:SF2">
    <property type="entry name" value="5'-3' EXONUCLEASE FAMILY PROTEIN"/>
    <property type="match status" value="1"/>
</dbReference>
<dbReference type="GO" id="GO:0008409">
    <property type="term" value="F:5'-3' exonuclease activity"/>
    <property type="evidence" value="ECO:0007669"/>
    <property type="project" value="InterPro"/>
</dbReference>
<dbReference type="InterPro" id="IPR002421">
    <property type="entry name" value="5-3_exonuclease"/>
</dbReference>
<dbReference type="GO" id="GO:0003677">
    <property type="term" value="F:DNA binding"/>
    <property type="evidence" value="ECO:0007669"/>
    <property type="project" value="InterPro"/>
</dbReference>
<keyword evidence="2" id="KW-0378">Hydrolase</keyword>